<dbReference type="CDD" id="cd03784">
    <property type="entry name" value="GT1_Gtf-like"/>
    <property type="match status" value="1"/>
</dbReference>
<evidence type="ECO:0000259" key="5">
    <source>
        <dbReference type="Pfam" id="PF26168"/>
    </source>
</evidence>
<comment type="similarity">
    <text evidence="1 3">Belongs to the UDP-glycosyltransferase family.</text>
</comment>
<dbReference type="FunFam" id="3.40.50.2000:FF:000027">
    <property type="entry name" value="Glycosyltransferase"/>
    <property type="match status" value="1"/>
</dbReference>
<dbReference type="EMBL" id="JAGGNH010000001">
    <property type="protein sequence ID" value="KAJ0988418.1"/>
    <property type="molecule type" value="Genomic_DNA"/>
</dbReference>
<dbReference type="GO" id="GO:0080043">
    <property type="term" value="F:quercetin 3-O-glucosyltransferase activity"/>
    <property type="evidence" value="ECO:0007669"/>
    <property type="project" value="TreeGrafter"/>
</dbReference>
<dbReference type="InterPro" id="IPR058980">
    <property type="entry name" value="Glyco_transf_N"/>
</dbReference>
<comment type="caution">
    <text evidence="6">The sequence shown here is derived from an EMBL/GenBank/DDBJ whole genome shotgun (WGS) entry which is preliminary data.</text>
</comment>
<dbReference type="Pfam" id="PF26168">
    <property type="entry name" value="Glyco_transf_N"/>
    <property type="match status" value="1"/>
</dbReference>
<dbReference type="PANTHER" id="PTHR11926">
    <property type="entry name" value="GLUCOSYL/GLUCURONOSYL TRANSFERASES"/>
    <property type="match status" value="1"/>
</dbReference>
<name>A0A9D5DCC6_9LILI</name>
<evidence type="ECO:0000256" key="1">
    <source>
        <dbReference type="ARBA" id="ARBA00009995"/>
    </source>
</evidence>
<accession>A0A9D5DCC6</accession>
<organism evidence="6 7">
    <name type="scientific">Dioscorea zingiberensis</name>
    <dbReference type="NCBI Taxonomy" id="325984"/>
    <lineage>
        <taxon>Eukaryota</taxon>
        <taxon>Viridiplantae</taxon>
        <taxon>Streptophyta</taxon>
        <taxon>Embryophyta</taxon>
        <taxon>Tracheophyta</taxon>
        <taxon>Spermatophyta</taxon>
        <taxon>Magnoliopsida</taxon>
        <taxon>Liliopsida</taxon>
        <taxon>Dioscoreales</taxon>
        <taxon>Dioscoreaceae</taxon>
        <taxon>Dioscorea</taxon>
    </lineage>
</organism>
<dbReference type="Gene3D" id="3.40.50.2000">
    <property type="entry name" value="Glycogen Phosphorylase B"/>
    <property type="match status" value="2"/>
</dbReference>
<feature type="domain" description="Glycosyltransferase N-terminal" evidence="5">
    <location>
        <begin position="11"/>
        <end position="88"/>
    </location>
</feature>
<dbReference type="PANTHER" id="PTHR11926:SF774">
    <property type="entry name" value="UDP-GLYCOSYLTRANSFERASE 85A1-RELATED"/>
    <property type="match status" value="1"/>
</dbReference>
<dbReference type="OrthoDB" id="5835829at2759"/>
<reference evidence="6" key="2">
    <citation type="journal article" date="2022" name="Hortic Res">
        <title>The genome of Dioscorea zingiberensis sheds light on the biosynthesis, origin and evolution of the medicinally important diosgenin saponins.</title>
        <authorList>
            <person name="Li Y."/>
            <person name="Tan C."/>
            <person name="Li Z."/>
            <person name="Guo J."/>
            <person name="Li S."/>
            <person name="Chen X."/>
            <person name="Wang C."/>
            <person name="Dai X."/>
            <person name="Yang H."/>
            <person name="Song W."/>
            <person name="Hou L."/>
            <person name="Xu J."/>
            <person name="Tong Z."/>
            <person name="Xu A."/>
            <person name="Yuan X."/>
            <person name="Wang W."/>
            <person name="Yang Q."/>
            <person name="Chen L."/>
            <person name="Sun Z."/>
            <person name="Wang K."/>
            <person name="Pan B."/>
            <person name="Chen J."/>
            <person name="Bao Y."/>
            <person name="Liu F."/>
            <person name="Qi X."/>
            <person name="Gang D.R."/>
            <person name="Wen J."/>
            <person name="Li J."/>
        </authorList>
    </citation>
    <scope>NUCLEOTIDE SEQUENCE</scope>
    <source>
        <strain evidence="6">Dzin_1.0</strain>
    </source>
</reference>
<reference evidence="6" key="1">
    <citation type="submission" date="2021-03" db="EMBL/GenBank/DDBJ databases">
        <authorList>
            <person name="Li Z."/>
            <person name="Yang C."/>
        </authorList>
    </citation>
    <scope>NUCLEOTIDE SEQUENCE</scope>
    <source>
        <strain evidence="6">Dzin_1.0</strain>
        <tissue evidence="6">Leaf</tissue>
    </source>
</reference>
<dbReference type="PROSITE" id="PS00375">
    <property type="entry name" value="UDPGT"/>
    <property type="match status" value="1"/>
</dbReference>
<protein>
    <recommendedName>
        <fullName evidence="4">Glycosyltransferase</fullName>
        <ecNumber evidence="4">2.4.1.-</ecNumber>
    </recommendedName>
</protein>
<evidence type="ECO:0000256" key="2">
    <source>
        <dbReference type="ARBA" id="ARBA00022679"/>
    </source>
</evidence>
<keyword evidence="2 3" id="KW-0808">Transferase</keyword>
<evidence type="ECO:0000256" key="4">
    <source>
        <dbReference type="RuleBase" id="RU362057"/>
    </source>
</evidence>
<keyword evidence="3" id="KW-0328">Glycosyltransferase</keyword>
<evidence type="ECO:0000313" key="7">
    <source>
        <dbReference type="Proteomes" id="UP001085076"/>
    </source>
</evidence>
<dbReference type="SUPFAM" id="SSF53756">
    <property type="entry name" value="UDP-Glycosyltransferase/glycogen phosphorylase"/>
    <property type="match status" value="1"/>
</dbReference>
<evidence type="ECO:0000256" key="3">
    <source>
        <dbReference type="RuleBase" id="RU003718"/>
    </source>
</evidence>
<evidence type="ECO:0000313" key="6">
    <source>
        <dbReference type="EMBL" id="KAJ0988418.1"/>
    </source>
</evidence>
<dbReference type="Proteomes" id="UP001085076">
    <property type="component" value="Miscellaneous, Linkage group lg01"/>
</dbReference>
<keyword evidence="7" id="KW-1185">Reference proteome</keyword>
<dbReference type="Pfam" id="PF00201">
    <property type="entry name" value="UDPGT"/>
    <property type="match status" value="1"/>
</dbReference>
<gene>
    <name evidence="6" type="ORF">J5N97_006774</name>
</gene>
<proteinExistence type="inferred from homology"/>
<dbReference type="EC" id="2.4.1.-" evidence="4"/>
<dbReference type="InterPro" id="IPR035595">
    <property type="entry name" value="UDP_glycos_trans_CS"/>
</dbReference>
<dbReference type="InterPro" id="IPR002213">
    <property type="entry name" value="UDP_glucos_trans"/>
</dbReference>
<sequence>MASTHPRPHAVIIPYPAQGHINPMLQFAKLLHLHGFFITYVNSHYNHQRLLRSRGSESLQGLHDFRFESIPDGLPPSGDPDTTQDIPLLCLSTRDTCGPPLMDLVTKLNISGSHGSSVNPPVTCIIADNFMTFTLKVGEELGIPVLLFCTTSACGFMGYLHFFELIDRGYTPLKDESYLTNGYLKETSIEWIPGMKDMRLKDLPSFIRTTNRDDTMLNFDGGEAQNAYKAWGVIINTYHELEKDVIDAMKLMFPHLYTIGPLFRFVDQIKDEKIKSIGSNLWKEDMTCIDWLDKQEVGSVVYVNFGSITVMTGEQLEEFAWGLANSKHPFLWVIRPDLVAGEKDMLPEGFIRETKERGVMTSWCPQEQVLSHSSVGVFLTHSGWNSTLESICNGVPMICWPFFAEQPTNCRYVCREWGIGMEIDGNVRRDEVEGLVREMMEGEKGKEMRLKAKEWKEKSEIAFQHGGSSYESMNMLINDLLIG</sequence>
<dbReference type="GO" id="GO:0080044">
    <property type="term" value="F:quercetin 7-O-glucosyltransferase activity"/>
    <property type="evidence" value="ECO:0007669"/>
    <property type="project" value="TreeGrafter"/>
</dbReference>
<dbReference type="AlphaFoldDB" id="A0A9D5DCC6"/>
<dbReference type="FunFam" id="3.40.50.2000:FF:000055">
    <property type="entry name" value="Glycosyltransferase"/>
    <property type="match status" value="1"/>
</dbReference>